<dbReference type="RefSeq" id="XP_032820469.1">
    <property type="nucleotide sequence ID" value="XM_032964578.1"/>
</dbReference>
<organism evidence="14 15">
    <name type="scientific">Petromyzon marinus</name>
    <name type="common">Sea lamprey</name>
    <dbReference type="NCBI Taxonomy" id="7757"/>
    <lineage>
        <taxon>Eukaryota</taxon>
        <taxon>Metazoa</taxon>
        <taxon>Chordata</taxon>
        <taxon>Craniata</taxon>
        <taxon>Vertebrata</taxon>
        <taxon>Cyclostomata</taxon>
        <taxon>Hyperoartia</taxon>
        <taxon>Petromyzontiformes</taxon>
        <taxon>Petromyzontidae</taxon>
        <taxon>Petromyzon</taxon>
    </lineage>
</organism>
<keyword evidence="2" id="KW-1003">Cell membrane</keyword>
<dbReference type="InterPro" id="IPR003598">
    <property type="entry name" value="Ig_sub2"/>
</dbReference>
<dbReference type="InterPro" id="IPR036179">
    <property type="entry name" value="Ig-like_dom_sf"/>
</dbReference>
<keyword evidence="10" id="KW-0449">Lipoprotein</keyword>
<gene>
    <name evidence="15" type="primary">LOC116948158</name>
</gene>
<feature type="domain" description="Ig-like" evidence="13">
    <location>
        <begin position="140"/>
        <end position="221"/>
    </location>
</feature>
<dbReference type="FunFam" id="2.60.40.10:FF:000305">
    <property type="entry name" value="neurotrimin isoform X2"/>
    <property type="match status" value="1"/>
</dbReference>
<protein>
    <submittedName>
        <fullName evidence="15">Opioid-binding protein/cell adhesion molecule homolog isoform X1</fullName>
    </submittedName>
</protein>
<accession>A0AAJ7TN56</accession>
<comment type="subcellular location">
    <subcellularLocation>
        <location evidence="1">Cell membrane</location>
        <topology evidence="1">Lipid-anchor</topology>
        <topology evidence="1">GPI-anchor</topology>
    </subcellularLocation>
</comment>
<sequence>MSWCAPVKLSEGVLVGSVCVAVSATLRYEPRDPGLPARSADFPRQMDNITVRQGESALLKCQIDGRVTRVAWLNRSSILYAGGDRWTLDRRVSLASHTPSEYSVRIAGVTAHDEGPYTCSIQTQNHPKTSQVHVIVQVPPKIVNISSDVVVSEGSNVTLVCVATGRPDPVLSWRHLSQSALEFEEGEFLDIESIRRDQAGEYECSAANEVSAPDVRRVRVSVKYAPTITEARSVGVPVGRSVMLRCEAQADPSASFTWFKEDRRLLNGLAGLHIQSSGRHSLLTFVNVTEETYGNYTCVAANVLGASNASMLLYSPGSVRDDNNGGSAKAVASPWLLLHATFLLLILAQTISCN</sequence>
<dbReference type="InterPro" id="IPR050876">
    <property type="entry name" value="IgLON_domain"/>
</dbReference>
<dbReference type="PANTHER" id="PTHR42757:SF9">
    <property type="entry name" value="NEUROTRIMIN"/>
    <property type="match status" value="1"/>
</dbReference>
<feature type="domain" description="Ig-like" evidence="13">
    <location>
        <begin position="33"/>
        <end position="135"/>
    </location>
</feature>
<keyword evidence="8" id="KW-1015">Disulfide bond</keyword>
<evidence type="ECO:0000313" key="15">
    <source>
        <dbReference type="RefSeq" id="XP_032820469.1"/>
    </source>
</evidence>
<dbReference type="Gene3D" id="2.60.40.10">
    <property type="entry name" value="Immunoglobulins"/>
    <property type="match status" value="3"/>
</dbReference>
<dbReference type="InterPro" id="IPR003599">
    <property type="entry name" value="Ig_sub"/>
</dbReference>
<dbReference type="FunFam" id="2.60.40.10:FF:000013">
    <property type="entry name" value="cell adhesion molecule 1 isoform X1"/>
    <property type="match status" value="1"/>
</dbReference>
<evidence type="ECO:0000256" key="5">
    <source>
        <dbReference type="ARBA" id="ARBA00022737"/>
    </source>
</evidence>
<evidence type="ECO:0000313" key="14">
    <source>
        <dbReference type="Proteomes" id="UP001318040"/>
    </source>
</evidence>
<evidence type="ECO:0000256" key="7">
    <source>
        <dbReference type="ARBA" id="ARBA00023136"/>
    </source>
</evidence>
<dbReference type="Pfam" id="PF00047">
    <property type="entry name" value="ig"/>
    <property type="match status" value="1"/>
</dbReference>
<dbReference type="InterPro" id="IPR013783">
    <property type="entry name" value="Ig-like_fold"/>
</dbReference>
<dbReference type="InterPro" id="IPR013151">
    <property type="entry name" value="Immunoglobulin_dom"/>
</dbReference>
<keyword evidence="5" id="KW-0677">Repeat</keyword>
<feature type="domain" description="Ig-like" evidence="13">
    <location>
        <begin position="226"/>
        <end position="314"/>
    </location>
</feature>
<name>A0AAJ7TN56_PETMA</name>
<keyword evidence="14" id="KW-1185">Reference proteome</keyword>
<evidence type="ECO:0000256" key="11">
    <source>
        <dbReference type="ARBA" id="ARBA00023319"/>
    </source>
</evidence>
<keyword evidence="7" id="KW-0472">Membrane</keyword>
<keyword evidence="11" id="KW-0393">Immunoglobulin domain</keyword>
<dbReference type="GeneID" id="116948158"/>
<dbReference type="GO" id="GO:0098552">
    <property type="term" value="C:side of membrane"/>
    <property type="evidence" value="ECO:0007669"/>
    <property type="project" value="UniProtKB-KW"/>
</dbReference>
<comment type="similarity">
    <text evidence="12">Belongs to the immunoglobulin superfamily. IgLON family.</text>
</comment>
<dbReference type="PANTHER" id="PTHR42757">
    <property type="entry name" value="IGLON FAMILY OF IMMUNOGLOBULIN SUPERFAMILY-RELATED"/>
    <property type="match status" value="1"/>
</dbReference>
<keyword evidence="6" id="KW-0130">Cell adhesion</keyword>
<dbReference type="AlphaFoldDB" id="A0AAJ7TN56"/>
<dbReference type="Pfam" id="PF07679">
    <property type="entry name" value="I-set"/>
    <property type="match status" value="1"/>
</dbReference>
<dbReference type="InterPro" id="IPR007110">
    <property type="entry name" value="Ig-like_dom"/>
</dbReference>
<dbReference type="KEGG" id="pmrn:116948158"/>
<evidence type="ECO:0000256" key="6">
    <source>
        <dbReference type="ARBA" id="ARBA00022889"/>
    </source>
</evidence>
<dbReference type="SMART" id="SM00408">
    <property type="entry name" value="IGc2"/>
    <property type="match status" value="3"/>
</dbReference>
<dbReference type="Proteomes" id="UP001318040">
    <property type="component" value="Chromosome 32"/>
</dbReference>
<dbReference type="PROSITE" id="PS50835">
    <property type="entry name" value="IG_LIKE"/>
    <property type="match status" value="3"/>
</dbReference>
<dbReference type="SUPFAM" id="SSF48726">
    <property type="entry name" value="Immunoglobulin"/>
    <property type="match status" value="3"/>
</dbReference>
<evidence type="ECO:0000256" key="4">
    <source>
        <dbReference type="ARBA" id="ARBA00022729"/>
    </source>
</evidence>
<proteinExistence type="inferred from homology"/>
<keyword evidence="4" id="KW-0732">Signal</keyword>
<evidence type="ECO:0000256" key="3">
    <source>
        <dbReference type="ARBA" id="ARBA00022622"/>
    </source>
</evidence>
<dbReference type="GO" id="GO:0005886">
    <property type="term" value="C:plasma membrane"/>
    <property type="evidence" value="ECO:0007669"/>
    <property type="project" value="UniProtKB-SubCell"/>
</dbReference>
<reference evidence="15" key="1">
    <citation type="submission" date="2025-08" db="UniProtKB">
        <authorList>
            <consortium name="RefSeq"/>
        </authorList>
    </citation>
    <scope>IDENTIFICATION</scope>
    <source>
        <tissue evidence="15">Sperm</tissue>
    </source>
</reference>
<evidence type="ECO:0000256" key="9">
    <source>
        <dbReference type="ARBA" id="ARBA00023180"/>
    </source>
</evidence>
<dbReference type="Pfam" id="PF13927">
    <property type="entry name" value="Ig_3"/>
    <property type="match status" value="1"/>
</dbReference>
<dbReference type="SMART" id="SM00409">
    <property type="entry name" value="IG"/>
    <property type="match status" value="3"/>
</dbReference>
<dbReference type="GO" id="GO:0007155">
    <property type="term" value="P:cell adhesion"/>
    <property type="evidence" value="ECO:0007669"/>
    <property type="project" value="UniProtKB-KW"/>
</dbReference>
<keyword evidence="9" id="KW-0325">Glycoprotein</keyword>
<evidence type="ECO:0000256" key="12">
    <source>
        <dbReference type="ARBA" id="ARBA00037995"/>
    </source>
</evidence>
<evidence type="ECO:0000256" key="2">
    <source>
        <dbReference type="ARBA" id="ARBA00022475"/>
    </source>
</evidence>
<keyword evidence="3" id="KW-0336">GPI-anchor</keyword>
<evidence type="ECO:0000256" key="10">
    <source>
        <dbReference type="ARBA" id="ARBA00023288"/>
    </source>
</evidence>
<evidence type="ECO:0000259" key="13">
    <source>
        <dbReference type="PROSITE" id="PS50835"/>
    </source>
</evidence>
<evidence type="ECO:0000256" key="8">
    <source>
        <dbReference type="ARBA" id="ARBA00023157"/>
    </source>
</evidence>
<dbReference type="InterPro" id="IPR013098">
    <property type="entry name" value="Ig_I-set"/>
</dbReference>
<evidence type="ECO:0000256" key="1">
    <source>
        <dbReference type="ARBA" id="ARBA00004609"/>
    </source>
</evidence>